<feature type="region of interest" description="Disordered" evidence="1">
    <location>
        <begin position="54"/>
        <end position="118"/>
    </location>
</feature>
<evidence type="ECO:0000313" key="2">
    <source>
        <dbReference type="EMBL" id="MFD1677794.1"/>
    </source>
</evidence>
<feature type="compositionally biased region" description="Polar residues" evidence="1">
    <location>
        <begin position="95"/>
        <end position="104"/>
    </location>
</feature>
<feature type="compositionally biased region" description="Polar residues" evidence="1">
    <location>
        <begin position="61"/>
        <end position="70"/>
    </location>
</feature>
<evidence type="ECO:0000313" key="3">
    <source>
        <dbReference type="Proteomes" id="UP001597079"/>
    </source>
</evidence>
<proteinExistence type="predicted"/>
<reference evidence="3" key="1">
    <citation type="journal article" date="2019" name="Int. J. Syst. Evol. Microbiol.">
        <title>The Global Catalogue of Microorganisms (GCM) 10K type strain sequencing project: providing services to taxonomists for standard genome sequencing and annotation.</title>
        <authorList>
            <consortium name="The Broad Institute Genomics Platform"/>
            <consortium name="The Broad Institute Genome Sequencing Center for Infectious Disease"/>
            <person name="Wu L."/>
            <person name="Ma J."/>
        </authorList>
    </citation>
    <scope>NUCLEOTIDE SEQUENCE [LARGE SCALE GENOMIC DNA]</scope>
    <source>
        <strain evidence="3">CGMCC 1.12286</strain>
    </source>
</reference>
<evidence type="ECO:0000256" key="1">
    <source>
        <dbReference type="SAM" id="MobiDB-lite"/>
    </source>
</evidence>
<protein>
    <submittedName>
        <fullName evidence="2">Uncharacterized protein</fullName>
    </submittedName>
</protein>
<name>A0ABW4JNV0_9BACL</name>
<keyword evidence="3" id="KW-1185">Reference proteome</keyword>
<accession>A0ABW4JNV0</accession>
<sequence>MGQTWRQTRRNFKHAVAGVIFVGLLVGASGTVFTAFAEAISHLGESSAPTAVSAMAPSDATGDTQTNTQSAAGGKADAATGTDGYTPPVMEYSNDPATSTTTMPNPVPASTADDEAPNLDTDGGDSALAAAMDTGGVYVGEHVQQVFGSMLKGLLNTLFVNTN</sequence>
<dbReference type="Proteomes" id="UP001597079">
    <property type="component" value="Unassembled WGS sequence"/>
</dbReference>
<comment type="caution">
    <text evidence="2">The sequence shown here is derived from an EMBL/GenBank/DDBJ whole genome shotgun (WGS) entry which is preliminary data.</text>
</comment>
<dbReference type="RefSeq" id="WP_377945707.1">
    <property type="nucleotide sequence ID" value="NZ_JBHUCX010000099.1"/>
</dbReference>
<dbReference type="EMBL" id="JBHUCX010000099">
    <property type="protein sequence ID" value="MFD1677794.1"/>
    <property type="molecule type" value="Genomic_DNA"/>
</dbReference>
<gene>
    <name evidence="2" type="ORF">ACFSB2_24325</name>
</gene>
<organism evidence="2 3">
    <name type="scientific">Alicyclobacillus fodiniaquatilis</name>
    <dbReference type="NCBI Taxonomy" id="1661150"/>
    <lineage>
        <taxon>Bacteria</taxon>
        <taxon>Bacillati</taxon>
        <taxon>Bacillota</taxon>
        <taxon>Bacilli</taxon>
        <taxon>Bacillales</taxon>
        <taxon>Alicyclobacillaceae</taxon>
        <taxon>Alicyclobacillus</taxon>
    </lineage>
</organism>
<feature type="compositionally biased region" description="Low complexity" evidence="1">
    <location>
        <begin position="71"/>
        <end position="84"/>
    </location>
</feature>